<dbReference type="Proteomes" id="UP000095517">
    <property type="component" value="Unassembled WGS sequence"/>
</dbReference>
<proteinExistence type="predicted"/>
<dbReference type="PROSITE" id="PS51257">
    <property type="entry name" value="PROKAR_LIPOPROTEIN"/>
    <property type="match status" value="1"/>
</dbReference>
<dbReference type="Proteomes" id="UP000421791">
    <property type="component" value="Unassembled WGS sequence"/>
</dbReference>
<evidence type="ECO:0000313" key="6">
    <source>
        <dbReference type="Proteomes" id="UP000421791"/>
    </source>
</evidence>
<protein>
    <submittedName>
        <fullName evidence="3">LamG domain-containing protein</fullName>
    </submittedName>
</protein>
<dbReference type="RefSeq" id="WP_007755699.1">
    <property type="nucleotide sequence ID" value="NZ_CABIXA010000013.1"/>
</dbReference>
<reference evidence="2 5" key="1">
    <citation type="submission" date="2015-09" db="EMBL/GenBank/DDBJ databases">
        <authorList>
            <consortium name="Pathogen Informatics"/>
        </authorList>
    </citation>
    <scope>NUCLEOTIDE SEQUENCE [LARGE SCALE GENOMIC DNA]</scope>
    <source>
        <strain evidence="2 5">2789STDY5608840</strain>
    </source>
</reference>
<dbReference type="GO" id="GO:0005975">
    <property type="term" value="P:carbohydrate metabolic process"/>
    <property type="evidence" value="ECO:0007669"/>
    <property type="project" value="UniProtKB-ARBA"/>
</dbReference>
<dbReference type="Gene3D" id="2.60.120.200">
    <property type="match status" value="1"/>
</dbReference>
<gene>
    <name evidence="2" type="ORF">ERS852397_02494</name>
    <name evidence="4" type="ORF">F2Z09_13815</name>
    <name evidence="3" type="ORF">F2Z22_15790</name>
</gene>
<dbReference type="AlphaFoldDB" id="A0A174GX93"/>
<feature type="chain" id="PRO_5044549894" evidence="1">
    <location>
        <begin position="23"/>
        <end position="280"/>
    </location>
</feature>
<reference evidence="6 7" key="2">
    <citation type="journal article" date="2019" name="Nat. Med.">
        <title>A library of human gut bacterial isolates paired with longitudinal multiomics data enables mechanistic microbiome research.</title>
        <authorList>
            <person name="Poyet M."/>
            <person name="Groussin M."/>
            <person name="Gibbons S.M."/>
            <person name="Avila-Pacheco J."/>
            <person name="Jiang X."/>
            <person name="Kearney S.M."/>
            <person name="Perrotta A.R."/>
            <person name="Berdy B."/>
            <person name="Zhao S."/>
            <person name="Lieberman T.D."/>
            <person name="Swanson P.K."/>
            <person name="Smith M."/>
            <person name="Roesemann S."/>
            <person name="Alexander J.E."/>
            <person name="Rich S.A."/>
            <person name="Livny J."/>
            <person name="Vlamakis H."/>
            <person name="Clish C."/>
            <person name="Bullock K."/>
            <person name="Deik A."/>
            <person name="Scott J."/>
            <person name="Pierce K.A."/>
            <person name="Xavier R.J."/>
            <person name="Alm E.J."/>
        </authorList>
    </citation>
    <scope>NUCLEOTIDE SEQUENCE [LARGE SCALE GENOMIC DNA]</scope>
    <source>
        <strain evidence="4 7">BIOML-A2</strain>
        <strain evidence="3 6">BIOML-A6</strain>
    </source>
</reference>
<dbReference type="SUPFAM" id="SSF49899">
    <property type="entry name" value="Concanavalin A-like lectins/glucanases"/>
    <property type="match status" value="1"/>
</dbReference>
<sequence length="280" mass="31704">MKKYIYSSIALFLLGFMVQSCFQDMDHPGFDYPEELPEKPYNPMKLGLAFEDNLEDNSIYNFGITANGTPHFAEGINGKAYQGATDTYMVVETPEAMKDSIENLGSFTVSFWMKATKCNKATGIFGISNTKQFWGNLDIYLESHSENDTQAFFKVHLRNGNAERTEECRIDDVFINDWVHLSFKYDETTSKLTVYKNAEEILSKALSEGEAQNIISGKLKFSDVGKLVIGTLQFQTVPSLTEGATAQDWGAHYLGALDQFHFYNKALKRSEIRNLYVTKD</sequence>
<feature type="signal peptide" evidence="1">
    <location>
        <begin position="1"/>
        <end position="22"/>
    </location>
</feature>
<dbReference type="InterPro" id="IPR013320">
    <property type="entry name" value="ConA-like_dom_sf"/>
</dbReference>
<evidence type="ECO:0000313" key="5">
    <source>
        <dbReference type="Proteomes" id="UP000095517"/>
    </source>
</evidence>
<organism evidence="2 5">
    <name type="scientific">Bacteroides finegoldii</name>
    <dbReference type="NCBI Taxonomy" id="338188"/>
    <lineage>
        <taxon>Bacteria</taxon>
        <taxon>Pseudomonadati</taxon>
        <taxon>Bacteroidota</taxon>
        <taxon>Bacteroidia</taxon>
        <taxon>Bacteroidales</taxon>
        <taxon>Bacteroidaceae</taxon>
        <taxon>Bacteroides</taxon>
    </lineage>
</organism>
<evidence type="ECO:0000313" key="7">
    <source>
        <dbReference type="Proteomes" id="UP000440198"/>
    </source>
</evidence>
<dbReference type="EMBL" id="CYZH01000013">
    <property type="protein sequence ID" value="CUO65696.1"/>
    <property type="molecule type" value="Genomic_DNA"/>
</dbReference>
<dbReference type="EMBL" id="VWAK01000030">
    <property type="protein sequence ID" value="KAA5229022.1"/>
    <property type="molecule type" value="Genomic_DNA"/>
</dbReference>
<evidence type="ECO:0000313" key="2">
    <source>
        <dbReference type="EMBL" id="CUO65696.1"/>
    </source>
</evidence>
<dbReference type="EMBL" id="VWAG01000026">
    <property type="protein sequence ID" value="KAA5255448.1"/>
    <property type="molecule type" value="Genomic_DNA"/>
</dbReference>
<name>A0A174GX93_9BACE</name>
<dbReference type="STRING" id="338188.ERS852397_02494"/>
<keyword evidence="1" id="KW-0732">Signal</keyword>
<evidence type="ECO:0000256" key="1">
    <source>
        <dbReference type="SAM" id="SignalP"/>
    </source>
</evidence>
<accession>A0A174GX93</accession>
<keyword evidence="7" id="KW-1185">Reference proteome</keyword>
<evidence type="ECO:0000313" key="3">
    <source>
        <dbReference type="EMBL" id="KAA5229022.1"/>
    </source>
</evidence>
<dbReference type="Pfam" id="PF13385">
    <property type="entry name" value="Laminin_G_3"/>
    <property type="match status" value="1"/>
</dbReference>
<dbReference type="GeneID" id="92987688"/>
<evidence type="ECO:0000313" key="4">
    <source>
        <dbReference type="EMBL" id="KAA5255448.1"/>
    </source>
</evidence>
<dbReference type="GO" id="GO:0004553">
    <property type="term" value="F:hydrolase activity, hydrolyzing O-glycosyl compounds"/>
    <property type="evidence" value="ECO:0007669"/>
    <property type="project" value="UniProtKB-ARBA"/>
</dbReference>
<dbReference type="Proteomes" id="UP000440198">
    <property type="component" value="Unassembled WGS sequence"/>
</dbReference>